<name>A0AAV5CK28_ELECO</name>
<comment type="caution">
    <text evidence="2">The sequence shown here is derived from an EMBL/GenBank/DDBJ whole genome shotgun (WGS) entry which is preliminary data.</text>
</comment>
<reference evidence="2" key="1">
    <citation type="journal article" date="2018" name="DNA Res.">
        <title>Multiple hybrid de novo genome assembly of finger millet, an orphan allotetraploid crop.</title>
        <authorList>
            <person name="Hatakeyama M."/>
            <person name="Aluri S."/>
            <person name="Balachadran M.T."/>
            <person name="Sivarajan S.R."/>
            <person name="Patrignani A."/>
            <person name="Gruter S."/>
            <person name="Poveda L."/>
            <person name="Shimizu-Inatsugi R."/>
            <person name="Baeten J."/>
            <person name="Francoijs K.J."/>
            <person name="Nataraja K.N."/>
            <person name="Reddy Y.A.N."/>
            <person name="Phadnis S."/>
            <person name="Ravikumar R.L."/>
            <person name="Schlapbach R."/>
            <person name="Sreeman S.M."/>
            <person name="Shimizu K.K."/>
        </authorList>
    </citation>
    <scope>NUCLEOTIDE SEQUENCE</scope>
</reference>
<protein>
    <submittedName>
        <fullName evidence="2">Uncharacterized protein</fullName>
    </submittedName>
</protein>
<feature type="compositionally biased region" description="Low complexity" evidence="1">
    <location>
        <begin position="1"/>
        <end position="11"/>
    </location>
</feature>
<evidence type="ECO:0000256" key="1">
    <source>
        <dbReference type="SAM" id="MobiDB-lite"/>
    </source>
</evidence>
<sequence>MSWTSSSLPSARARRSPSPEHLQATGGVLLRPPSSQRRALARVAPGGPRMEPPLLPLPWLFRAHGTPTRAGGRWPSSTAALVLLGP</sequence>
<accession>A0AAV5CK28</accession>
<evidence type="ECO:0000313" key="2">
    <source>
        <dbReference type="EMBL" id="GJM98504.1"/>
    </source>
</evidence>
<dbReference type="EMBL" id="BQKI01000007">
    <property type="protein sequence ID" value="GJM98504.1"/>
    <property type="molecule type" value="Genomic_DNA"/>
</dbReference>
<organism evidence="2 3">
    <name type="scientific">Eleusine coracana subsp. coracana</name>
    <dbReference type="NCBI Taxonomy" id="191504"/>
    <lineage>
        <taxon>Eukaryota</taxon>
        <taxon>Viridiplantae</taxon>
        <taxon>Streptophyta</taxon>
        <taxon>Embryophyta</taxon>
        <taxon>Tracheophyta</taxon>
        <taxon>Spermatophyta</taxon>
        <taxon>Magnoliopsida</taxon>
        <taxon>Liliopsida</taxon>
        <taxon>Poales</taxon>
        <taxon>Poaceae</taxon>
        <taxon>PACMAD clade</taxon>
        <taxon>Chloridoideae</taxon>
        <taxon>Cynodonteae</taxon>
        <taxon>Eleusininae</taxon>
        <taxon>Eleusine</taxon>
    </lineage>
</organism>
<proteinExistence type="predicted"/>
<reference evidence="2" key="2">
    <citation type="submission" date="2021-12" db="EMBL/GenBank/DDBJ databases">
        <title>Resequencing data analysis of finger millet.</title>
        <authorList>
            <person name="Hatakeyama M."/>
            <person name="Aluri S."/>
            <person name="Balachadran M.T."/>
            <person name="Sivarajan S.R."/>
            <person name="Poveda L."/>
            <person name="Shimizu-Inatsugi R."/>
            <person name="Schlapbach R."/>
            <person name="Sreeman S.M."/>
            <person name="Shimizu K.K."/>
        </authorList>
    </citation>
    <scope>NUCLEOTIDE SEQUENCE</scope>
</reference>
<gene>
    <name evidence="2" type="primary">ga15525</name>
    <name evidence="2" type="ORF">PR202_ga15525</name>
</gene>
<dbReference type="AlphaFoldDB" id="A0AAV5CK28"/>
<keyword evidence="3" id="KW-1185">Reference proteome</keyword>
<feature type="region of interest" description="Disordered" evidence="1">
    <location>
        <begin position="1"/>
        <end position="51"/>
    </location>
</feature>
<evidence type="ECO:0000313" key="3">
    <source>
        <dbReference type="Proteomes" id="UP001054889"/>
    </source>
</evidence>
<dbReference type="Proteomes" id="UP001054889">
    <property type="component" value="Unassembled WGS sequence"/>
</dbReference>